<dbReference type="EMBL" id="QKOE01000048">
    <property type="protein sequence ID" value="PZA14275.1"/>
    <property type="molecule type" value="Genomic_DNA"/>
</dbReference>
<organism evidence="1 2">
    <name type="scientific">Parazoarcus communis SWub3 = DSM 12120</name>
    <dbReference type="NCBI Taxonomy" id="1121029"/>
    <lineage>
        <taxon>Bacteria</taxon>
        <taxon>Pseudomonadati</taxon>
        <taxon>Pseudomonadota</taxon>
        <taxon>Betaproteobacteria</taxon>
        <taxon>Rhodocyclales</taxon>
        <taxon>Zoogloeaceae</taxon>
        <taxon>Parazoarcus</taxon>
    </lineage>
</organism>
<gene>
    <name evidence="1" type="ORF">DNK49_22745</name>
</gene>
<sequence>MSEGHSLVEFDADALTFRLPSAQPFRVALSDVTRVYQVSAGWDVHANDQEFWVVDLPDRRVVLPDDAPGVYQAFTSARAQLASMGRLFSATCYMPPKAWRSKRLGLFPSYRVRAAVVPLQALTSIVPDWTAATISGETW</sequence>
<name>A0A323UNR6_9RHOO</name>
<accession>A0A323UNR6</accession>
<keyword evidence="2" id="KW-1185">Reference proteome</keyword>
<evidence type="ECO:0000313" key="2">
    <source>
        <dbReference type="Proteomes" id="UP000248259"/>
    </source>
</evidence>
<protein>
    <submittedName>
        <fullName evidence="1">Uncharacterized protein</fullName>
    </submittedName>
</protein>
<proteinExistence type="predicted"/>
<dbReference type="AlphaFoldDB" id="A0A323UNR6"/>
<comment type="caution">
    <text evidence="1">The sequence shown here is derived from an EMBL/GenBank/DDBJ whole genome shotgun (WGS) entry which is preliminary data.</text>
</comment>
<reference evidence="1 2" key="1">
    <citation type="submission" date="2018-06" db="EMBL/GenBank/DDBJ databases">
        <title>Azoarcus communis strain SWub3 genome.</title>
        <authorList>
            <person name="Zorraquino Salvo V."/>
            <person name="Toubiana D."/>
            <person name="Blumwald E."/>
        </authorList>
    </citation>
    <scope>NUCLEOTIDE SEQUENCE [LARGE SCALE GENOMIC DNA]</scope>
    <source>
        <strain evidence="1 2">SWub3</strain>
    </source>
</reference>
<evidence type="ECO:0000313" key="1">
    <source>
        <dbReference type="EMBL" id="PZA14275.1"/>
    </source>
</evidence>
<dbReference type="RefSeq" id="WP_110530347.1">
    <property type="nucleotide sequence ID" value="NZ_QKOE01000048.1"/>
</dbReference>
<dbReference type="Proteomes" id="UP000248259">
    <property type="component" value="Unassembled WGS sequence"/>
</dbReference>